<feature type="binding site" evidence="7">
    <location>
        <position position="90"/>
    </location>
    <ligand>
        <name>Mg(2+)</name>
        <dbReference type="ChEBI" id="CHEBI:18420"/>
        <label>2</label>
    </ligand>
</feature>
<feature type="binding site" evidence="7">
    <location>
        <position position="93"/>
    </location>
    <ligand>
        <name>Mg(2+)</name>
        <dbReference type="ChEBI" id="CHEBI:18420"/>
        <label>2</label>
    </ligand>
</feature>
<feature type="binding site" evidence="7">
    <location>
        <position position="227"/>
    </location>
    <ligand>
        <name>Mg(2+)</name>
        <dbReference type="ChEBI" id="CHEBI:18420"/>
        <label>1</label>
        <note>catalytic</note>
    </ligand>
</feature>
<dbReference type="OrthoDB" id="10254945at2759"/>
<comment type="cofactor">
    <cofactor evidence="2 7 8">
        <name>Mg(2+)</name>
        <dbReference type="ChEBI" id="CHEBI:18420"/>
    </cofactor>
</comment>
<proteinExistence type="inferred from homology"/>
<evidence type="ECO:0000256" key="8">
    <source>
        <dbReference type="RuleBase" id="RU364068"/>
    </source>
</evidence>
<comment type="catalytic activity">
    <reaction evidence="1 8">
        <text>a myo-inositol phosphate + H2O = myo-inositol + phosphate</text>
        <dbReference type="Rhea" id="RHEA:24056"/>
        <dbReference type="ChEBI" id="CHEBI:15377"/>
        <dbReference type="ChEBI" id="CHEBI:17268"/>
        <dbReference type="ChEBI" id="CHEBI:43474"/>
        <dbReference type="ChEBI" id="CHEBI:84139"/>
        <dbReference type="EC" id="3.1.3.25"/>
    </reaction>
</comment>
<protein>
    <recommendedName>
        <fullName evidence="8">Inositol-1-monophosphatase</fullName>
        <ecNumber evidence="8">3.1.3.25</ecNumber>
    </recommendedName>
</protein>
<reference evidence="9 10" key="1">
    <citation type="submission" date="2016-07" db="EMBL/GenBank/DDBJ databases">
        <title>Pervasive Adenine N6-methylation of Active Genes in Fungi.</title>
        <authorList>
            <consortium name="DOE Joint Genome Institute"/>
            <person name="Mondo S.J."/>
            <person name="Dannebaum R.O."/>
            <person name="Kuo R.C."/>
            <person name="Labutti K."/>
            <person name="Haridas S."/>
            <person name="Kuo A."/>
            <person name="Salamov A."/>
            <person name="Ahrendt S.R."/>
            <person name="Lipzen A."/>
            <person name="Sullivan W."/>
            <person name="Andreopoulos W.B."/>
            <person name="Clum A."/>
            <person name="Lindquist E."/>
            <person name="Daum C."/>
            <person name="Ramamoorthy G.K."/>
            <person name="Gryganskyi A."/>
            <person name="Culley D."/>
            <person name="Magnuson J.K."/>
            <person name="James T.Y."/>
            <person name="O'Malley M.A."/>
            <person name="Stajich J.E."/>
            <person name="Spatafora J.W."/>
            <person name="Visel A."/>
            <person name="Grigoriev I.V."/>
        </authorList>
    </citation>
    <scope>NUCLEOTIDE SEQUENCE [LARGE SCALE GENOMIC DNA]</scope>
    <source>
        <strain evidence="9 10">JEL800</strain>
    </source>
</reference>
<evidence type="ECO:0000256" key="6">
    <source>
        <dbReference type="ARBA" id="ARBA00022842"/>
    </source>
</evidence>
<evidence type="ECO:0000256" key="1">
    <source>
        <dbReference type="ARBA" id="ARBA00001033"/>
    </source>
</evidence>
<feature type="binding site" evidence="7">
    <location>
        <position position="71"/>
    </location>
    <ligand>
        <name>Mg(2+)</name>
        <dbReference type="ChEBI" id="CHEBI:18420"/>
        <label>1</label>
        <note>catalytic</note>
    </ligand>
</feature>
<evidence type="ECO:0000256" key="5">
    <source>
        <dbReference type="ARBA" id="ARBA00022801"/>
    </source>
</evidence>
<dbReference type="InterPro" id="IPR033942">
    <property type="entry name" value="IMPase"/>
</dbReference>
<dbReference type="CDD" id="cd01639">
    <property type="entry name" value="IMPase"/>
    <property type="match status" value="1"/>
</dbReference>
<dbReference type="PROSITE" id="PS00629">
    <property type="entry name" value="IMP_1"/>
    <property type="match status" value="1"/>
</dbReference>
<evidence type="ECO:0000256" key="2">
    <source>
        <dbReference type="ARBA" id="ARBA00001946"/>
    </source>
</evidence>
<dbReference type="Pfam" id="PF00459">
    <property type="entry name" value="Inositol_P"/>
    <property type="match status" value="1"/>
</dbReference>
<dbReference type="PRINTS" id="PR00377">
    <property type="entry name" value="IMPHPHTASES"/>
</dbReference>
<dbReference type="GO" id="GO:0046854">
    <property type="term" value="P:phosphatidylinositol phosphate biosynthetic process"/>
    <property type="evidence" value="ECO:0007669"/>
    <property type="project" value="InterPro"/>
</dbReference>
<dbReference type="GO" id="GO:0007165">
    <property type="term" value="P:signal transduction"/>
    <property type="evidence" value="ECO:0007669"/>
    <property type="project" value="TreeGrafter"/>
</dbReference>
<dbReference type="STRING" id="329046.A0A1Y2CDK3"/>
<dbReference type="SUPFAM" id="SSF56655">
    <property type="entry name" value="Carbohydrate phosphatase"/>
    <property type="match status" value="1"/>
</dbReference>
<evidence type="ECO:0000256" key="7">
    <source>
        <dbReference type="PIRSR" id="PIRSR600760-2"/>
    </source>
</evidence>
<evidence type="ECO:0000256" key="4">
    <source>
        <dbReference type="ARBA" id="ARBA00022723"/>
    </source>
</evidence>
<keyword evidence="10" id="KW-1185">Reference proteome</keyword>
<gene>
    <name evidence="9" type="ORF">BCR33DRAFT_194005</name>
</gene>
<dbReference type="EC" id="3.1.3.25" evidence="8"/>
<dbReference type="InterPro" id="IPR020550">
    <property type="entry name" value="Inositol_monophosphatase_CS"/>
</dbReference>
<comment type="pathway">
    <text evidence="8">Polyol metabolism; myo-inositol biosynthesis; myo-inositol from D-glucose 6-phosphate: step 2/2.</text>
</comment>
<dbReference type="InterPro" id="IPR000760">
    <property type="entry name" value="Inositol_monophosphatase-like"/>
</dbReference>
<dbReference type="InterPro" id="IPR020583">
    <property type="entry name" value="Inositol_monoP_metal-BS"/>
</dbReference>
<dbReference type="FunFam" id="3.30.540.10:FF:000013">
    <property type="entry name" value="Inositol-1-monophosphatase"/>
    <property type="match status" value="1"/>
</dbReference>
<dbReference type="EMBL" id="MCGO01000020">
    <property type="protein sequence ID" value="ORY45140.1"/>
    <property type="molecule type" value="Genomic_DNA"/>
</dbReference>
<keyword evidence="6 7" id="KW-0460">Magnesium</keyword>
<dbReference type="PROSITE" id="PS00630">
    <property type="entry name" value="IMP_2"/>
    <property type="match status" value="1"/>
</dbReference>
<accession>A0A1Y2CDK3</accession>
<name>A0A1Y2CDK3_9FUNG</name>
<dbReference type="Gene3D" id="3.40.190.80">
    <property type="match status" value="1"/>
</dbReference>
<dbReference type="Proteomes" id="UP000193642">
    <property type="component" value="Unassembled WGS sequence"/>
</dbReference>
<dbReference type="GO" id="GO:0046872">
    <property type="term" value="F:metal ion binding"/>
    <property type="evidence" value="ECO:0007669"/>
    <property type="project" value="UniProtKB-KW"/>
</dbReference>
<comment type="caution">
    <text evidence="9">The sequence shown here is derived from an EMBL/GenBank/DDBJ whole genome shotgun (WGS) entry which is preliminary data.</text>
</comment>
<comment type="similarity">
    <text evidence="3 8">Belongs to the inositol monophosphatase superfamily.</text>
</comment>
<dbReference type="GO" id="GO:0006021">
    <property type="term" value="P:inositol biosynthetic process"/>
    <property type="evidence" value="ECO:0007669"/>
    <property type="project" value="UniProtKB-UniPathway"/>
</dbReference>
<sequence>MSYSDFLATALEAARKAGPVIKAAFLNRTLQGTLDLKSNTSDLVTATDKAVEALVFAHIREKYPDHKFIGEETYDGATTELTNDLTWCVDPVDGTTNFVHGFPYVCISIALLKNAQAVVGVVLNPILGECFYAAEGSGAFMEAMDGTVHSLPLYGVQPWKGLSASLVATEWGYERDARLDSKLKTLDSVLKAPTRGVRSLGSAALEACYVARGTFDLYWEAGVHMWDVAAAAIIIRESGGEIANFVVVRDESGKEVLDLKQRKFLFVRAVEGVLRR</sequence>
<keyword evidence="5 8" id="KW-0378">Hydrolase</keyword>
<dbReference type="Gene3D" id="3.30.540.10">
    <property type="entry name" value="Fructose-1,6-Bisphosphatase, subunit A, domain 1"/>
    <property type="match status" value="1"/>
</dbReference>
<evidence type="ECO:0000256" key="3">
    <source>
        <dbReference type="ARBA" id="ARBA00009759"/>
    </source>
</evidence>
<dbReference type="UniPathway" id="UPA00823">
    <property type="reaction ID" value="UER00788"/>
</dbReference>
<keyword evidence="4 7" id="KW-0479">Metal-binding</keyword>
<evidence type="ECO:0000313" key="10">
    <source>
        <dbReference type="Proteomes" id="UP000193642"/>
    </source>
</evidence>
<dbReference type="AlphaFoldDB" id="A0A1Y2CDK3"/>
<organism evidence="9 10">
    <name type="scientific">Rhizoclosmatium globosum</name>
    <dbReference type="NCBI Taxonomy" id="329046"/>
    <lineage>
        <taxon>Eukaryota</taxon>
        <taxon>Fungi</taxon>
        <taxon>Fungi incertae sedis</taxon>
        <taxon>Chytridiomycota</taxon>
        <taxon>Chytridiomycota incertae sedis</taxon>
        <taxon>Chytridiomycetes</taxon>
        <taxon>Chytridiales</taxon>
        <taxon>Chytriomycetaceae</taxon>
        <taxon>Rhizoclosmatium</taxon>
    </lineage>
</organism>
<dbReference type="PANTHER" id="PTHR20854:SF4">
    <property type="entry name" value="INOSITOL-1-MONOPHOSPHATASE-RELATED"/>
    <property type="match status" value="1"/>
</dbReference>
<evidence type="ECO:0000313" key="9">
    <source>
        <dbReference type="EMBL" id="ORY45140.1"/>
    </source>
</evidence>
<dbReference type="PANTHER" id="PTHR20854">
    <property type="entry name" value="INOSITOL MONOPHOSPHATASE"/>
    <property type="match status" value="1"/>
</dbReference>
<dbReference type="GO" id="GO:0008934">
    <property type="term" value="F:inositol monophosphate 1-phosphatase activity"/>
    <property type="evidence" value="ECO:0007669"/>
    <property type="project" value="InterPro"/>
</dbReference>